<keyword evidence="1" id="KW-0812">Transmembrane</keyword>
<name>A0A8S5TEL7_9CAUD</name>
<protein>
    <submittedName>
        <fullName evidence="2">Uncharacterized protein</fullName>
    </submittedName>
</protein>
<feature type="transmembrane region" description="Helical" evidence="1">
    <location>
        <begin position="12"/>
        <end position="35"/>
    </location>
</feature>
<sequence length="64" mass="7822">MIILIRYIGIPLVYRFFIISLFVFVWEGGIGYRYLCIRIIKVVYIIRIRICDIMYLILFVGRDW</sequence>
<proteinExistence type="predicted"/>
<evidence type="ECO:0000313" key="2">
    <source>
        <dbReference type="EMBL" id="DAF61423.1"/>
    </source>
</evidence>
<reference evidence="2" key="1">
    <citation type="journal article" date="2021" name="Proc. Natl. Acad. Sci. U.S.A.">
        <title>A Catalog of Tens of Thousands of Viruses from Human Metagenomes Reveals Hidden Associations with Chronic Diseases.</title>
        <authorList>
            <person name="Tisza M.J."/>
            <person name="Buck C.B."/>
        </authorList>
    </citation>
    <scope>NUCLEOTIDE SEQUENCE</scope>
    <source>
        <strain evidence="2">Ct3pM2</strain>
    </source>
</reference>
<keyword evidence="1" id="KW-0472">Membrane</keyword>
<evidence type="ECO:0000256" key="1">
    <source>
        <dbReference type="SAM" id="Phobius"/>
    </source>
</evidence>
<keyword evidence="1" id="KW-1133">Transmembrane helix</keyword>
<feature type="transmembrane region" description="Helical" evidence="1">
    <location>
        <begin position="42"/>
        <end position="61"/>
    </location>
</feature>
<accession>A0A8S5TEL7</accession>
<dbReference type="EMBL" id="BK032811">
    <property type="protein sequence ID" value="DAF61423.1"/>
    <property type="molecule type" value="Genomic_DNA"/>
</dbReference>
<organism evidence="2">
    <name type="scientific">Myoviridae sp. ct3pM2</name>
    <dbReference type="NCBI Taxonomy" id="2827658"/>
    <lineage>
        <taxon>Viruses</taxon>
        <taxon>Duplodnaviria</taxon>
        <taxon>Heunggongvirae</taxon>
        <taxon>Uroviricota</taxon>
        <taxon>Caudoviricetes</taxon>
    </lineage>
</organism>